<feature type="binding site" evidence="1">
    <location>
        <position position="372"/>
    </location>
    <ligand>
        <name>Ca(2+)</name>
        <dbReference type="ChEBI" id="CHEBI:29108"/>
    </ligand>
</feature>
<dbReference type="PANTHER" id="PTHR14218">
    <property type="entry name" value="PROTEASE S8 TRIPEPTIDYL PEPTIDASE I CLN2"/>
    <property type="match status" value="1"/>
</dbReference>
<keyword evidence="2" id="KW-0732">Signal</keyword>
<evidence type="ECO:0000256" key="1">
    <source>
        <dbReference type="PROSITE-ProRule" id="PRU01032"/>
    </source>
</evidence>
<feature type="domain" description="Peptidase S53" evidence="3">
    <location>
        <begin position="53"/>
        <end position="394"/>
    </location>
</feature>
<dbReference type="Proteomes" id="UP000054725">
    <property type="component" value="Unassembled WGS sequence"/>
</dbReference>
<comment type="cofactor">
    <cofactor evidence="1">
        <name>Ca(2+)</name>
        <dbReference type="ChEBI" id="CHEBI:29108"/>
    </cofactor>
    <text evidence="1">Binds 1 Ca(2+) ion per subunit.</text>
</comment>
<sequence>MKIRLDSFQFKLLVTPVLFGILSTQAYALADAPGVATHPIHYKPHTSHLMPTGLTPNQVRNAYGFNTIPAKGKGQVIAIVDAFDDPRIEADLGVFTKHFGLASCTTKNGCFKKIYASGKRPRTDAGWSGEIALDVEWAYAMAPQAKIMLVEAASDSLEDLFKAIQVAVDKGATVVSMSWGGGEFAQQTTYDQIFNNPNVTFVASSGDNGAGTMYPASSPYVLGVGGTTLTIDSHGNYHGETAWSGSGGGLSTIEAWPASQSGLPIPQANNMRGVPDVAYNADPQTGFAVYNSVPSDEGTGWQVVGGTSAGAPQWAAIAAVANSSIGSNLGGNFSNLLYAIANSNTGSYIYNFNDVSGGANGDCDYFCSAQEGYDYVTGLGTPELGTLIPDLGTQYASLLLPIRPIDQKAKQS</sequence>
<dbReference type="SUPFAM" id="SSF52743">
    <property type="entry name" value="Subtilisin-like"/>
    <property type="match status" value="1"/>
</dbReference>
<dbReference type="Gene3D" id="3.40.50.200">
    <property type="entry name" value="Peptidase S8/S53 domain"/>
    <property type="match status" value="1"/>
</dbReference>
<dbReference type="PANTHER" id="PTHR14218:SF15">
    <property type="entry name" value="TRIPEPTIDYL-PEPTIDASE 1"/>
    <property type="match status" value="1"/>
</dbReference>
<feature type="active site" description="Charge relay system" evidence="1">
    <location>
        <position position="308"/>
    </location>
</feature>
<dbReference type="OrthoDB" id="9002785at2"/>
<feature type="chain" id="PRO_5006915895" evidence="2">
    <location>
        <begin position="29"/>
        <end position="412"/>
    </location>
</feature>
<keyword evidence="1" id="KW-0720">Serine protease</keyword>
<feature type="binding site" evidence="1">
    <location>
        <position position="355"/>
    </location>
    <ligand>
        <name>Ca(2+)</name>
        <dbReference type="ChEBI" id="CHEBI:29108"/>
    </ligand>
</feature>
<dbReference type="PROSITE" id="PS51695">
    <property type="entry name" value="SEDOLISIN"/>
    <property type="match status" value="1"/>
</dbReference>
<evidence type="ECO:0000259" key="3">
    <source>
        <dbReference type="PROSITE" id="PS51695"/>
    </source>
</evidence>
<keyword evidence="1" id="KW-0378">Hydrolase</keyword>
<organism evidence="4 5">
    <name type="scientific">Legionella nautarum</name>
    <dbReference type="NCBI Taxonomy" id="45070"/>
    <lineage>
        <taxon>Bacteria</taxon>
        <taxon>Pseudomonadati</taxon>
        <taxon>Pseudomonadota</taxon>
        <taxon>Gammaproteobacteria</taxon>
        <taxon>Legionellales</taxon>
        <taxon>Legionellaceae</taxon>
        <taxon>Legionella</taxon>
    </lineage>
</organism>
<dbReference type="CDD" id="cd04056">
    <property type="entry name" value="Peptidases_S53"/>
    <property type="match status" value="1"/>
</dbReference>
<feature type="binding site" evidence="1">
    <location>
        <position position="374"/>
    </location>
    <ligand>
        <name>Ca(2+)</name>
        <dbReference type="ChEBI" id="CHEBI:29108"/>
    </ligand>
</feature>
<dbReference type="InterPro" id="IPR030400">
    <property type="entry name" value="Sedolisin_dom"/>
</dbReference>
<keyword evidence="1" id="KW-0106">Calcium</keyword>
<dbReference type="PATRIC" id="fig|45070.6.peg.1613"/>
<feature type="binding site" evidence="1">
    <location>
        <position position="354"/>
    </location>
    <ligand>
        <name>Ca(2+)</name>
        <dbReference type="ChEBI" id="CHEBI:29108"/>
    </ligand>
</feature>
<dbReference type="InterPro" id="IPR000209">
    <property type="entry name" value="Peptidase_S8/S53_dom"/>
</dbReference>
<keyword evidence="1" id="KW-0479">Metal-binding</keyword>
<gene>
    <name evidence="4" type="ORF">Lnau_1541</name>
</gene>
<protein>
    <submittedName>
        <fullName evidence="4">Serine protease, subtilase family</fullName>
    </submittedName>
</protein>
<name>A0A0W0WW54_9GAMM</name>
<accession>A0A0W0WW54</accession>
<reference evidence="4 5" key="1">
    <citation type="submission" date="2015-11" db="EMBL/GenBank/DDBJ databases">
        <title>Genomic analysis of 38 Legionella species identifies large and diverse effector repertoires.</title>
        <authorList>
            <person name="Burstein D."/>
            <person name="Amaro F."/>
            <person name="Zusman T."/>
            <person name="Lifshitz Z."/>
            <person name="Cohen O."/>
            <person name="Gilbert J.A."/>
            <person name="Pupko T."/>
            <person name="Shuman H.A."/>
            <person name="Segal G."/>
        </authorList>
    </citation>
    <scope>NUCLEOTIDE SEQUENCE [LARGE SCALE GENOMIC DNA]</scope>
    <source>
        <strain evidence="4 5">ATCC 49506</strain>
    </source>
</reference>
<dbReference type="GO" id="GO:0004252">
    <property type="term" value="F:serine-type endopeptidase activity"/>
    <property type="evidence" value="ECO:0007669"/>
    <property type="project" value="UniProtKB-UniRule"/>
</dbReference>
<keyword evidence="5" id="KW-1185">Reference proteome</keyword>
<dbReference type="Pfam" id="PF00082">
    <property type="entry name" value="Peptidase_S8"/>
    <property type="match status" value="1"/>
</dbReference>
<comment type="caution">
    <text evidence="4">The sequence shown here is derived from an EMBL/GenBank/DDBJ whole genome shotgun (WGS) entry which is preliminary data.</text>
</comment>
<dbReference type="GO" id="GO:0046872">
    <property type="term" value="F:metal ion binding"/>
    <property type="evidence" value="ECO:0007669"/>
    <property type="project" value="UniProtKB-UniRule"/>
</dbReference>
<dbReference type="InterPro" id="IPR036852">
    <property type="entry name" value="Peptidase_S8/S53_dom_sf"/>
</dbReference>
<keyword evidence="1 4" id="KW-0645">Protease</keyword>
<dbReference type="InterPro" id="IPR050819">
    <property type="entry name" value="Tripeptidyl-peptidase_I"/>
</dbReference>
<dbReference type="GO" id="GO:0006508">
    <property type="term" value="P:proteolysis"/>
    <property type="evidence" value="ECO:0007669"/>
    <property type="project" value="UniProtKB-KW"/>
</dbReference>
<dbReference type="RefSeq" id="WP_058504540.1">
    <property type="nucleotide sequence ID" value="NZ_CAAAIF010000009.1"/>
</dbReference>
<proteinExistence type="predicted"/>
<dbReference type="EMBL" id="LNYO01000013">
    <property type="protein sequence ID" value="KTD36557.1"/>
    <property type="molecule type" value="Genomic_DNA"/>
</dbReference>
<feature type="active site" description="Charge relay system" evidence="1">
    <location>
        <position position="134"/>
    </location>
</feature>
<feature type="active site" description="Charge relay system" evidence="1">
    <location>
        <position position="130"/>
    </location>
</feature>
<dbReference type="GO" id="GO:0008240">
    <property type="term" value="F:tripeptidyl-peptidase activity"/>
    <property type="evidence" value="ECO:0007669"/>
    <property type="project" value="TreeGrafter"/>
</dbReference>
<feature type="signal peptide" evidence="2">
    <location>
        <begin position="1"/>
        <end position="28"/>
    </location>
</feature>
<dbReference type="AlphaFoldDB" id="A0A0W0WW54"/>
<evidence type="ECO:0000313" key="4">
    <source>
        <dbReference type="EMBL" id="KTD36557.1"/>
    </source>
</evidence>
<dbReference type="STRING" id="45070.Lnau_1541"/>
<evidence type="ECO:0000256" key="2">
    <source>
        <dbReference type="SAM" id="SignalP"/>
    </source>
</evidence>
<evidence type="ECO:0000313" key="5">
    <source>
        <dbReference type="Proteomes" id="UP000054725"/>
    </source>
</evidence>